<evidence type="ECO:0000256" key="6">
    <source>
        <dbReference type="ARBA" id="ARBA00033409"/>
    </source>
</evidence>
<protein>
    <recommendedName>
        <fullName evidence="2 7">DNA repair protein RecO</fullName>
    </recommendedName>
    <alternativeName>
        <fullName evidence="6 7">Recombination protein O</fullName>
    </alternativeName>
</protein>
<proteinExistence type="inferred from homology"/>
<dbReference type="PANTHER" id="PTHR33991:SF1">
    <property type="entry name" value="DNA REPAIR PROTEIN RECO"/>
    <property type="match status" value="1"/>
</dbReference>
<comment type="similarity">
    <text evidence="1 7">Belongs to the RecO family.</text>
</comment>
<evidence type="ECO:0000256" key="4">
    <source>
        <dbReference type="ARBA" id="ARBA00023172"/>
    </source>
</evidence>
<evidence type="ECO:0000256" key="7">
    <source>
        <dbReference type="HAMAP-Rule" id="MF_00201"/>
    </source>
</evidence>
<dbReference type="Gene3D" id="1.20.1440.120">
    <property type="entry name" value="Recombination protein O, C-terminal domain"/>
    <property type="match status" value="1"/>
</dbReference>
<dbReference type="InterPro" id="IPR022572">
    <property type="entry name" value="DNA_rep/recomb_RecO_N"/>
</dbReference>
<dbReference type="OrthoDB" id="9797083at2"/>
<dbReference type="STRING" id="1497020.DO97_06625"/>
<dbReference type="Proteomes" id="UP000030170">
    <property type="component" value="Unassembled WGS sequence"/>
</dbReference>
<organism evidence="9 10">
    <name type="scientific">Neosynechococcus sphagnicola sy1</name>
    <dbReference type="NCBI Taxonomy" id="1497020"/>
    <lineage>
        <taxon>Bacteria</taxon>
        <taxon>Bacillati</taxon>
        <taxon>Cyanobacteriota</taxon>
        <taxon>Cyanophyceae</taxon>
        <taxon>Neosynechococcales</taxon>
        <taxon>Neosynechococcaceae</taxon>
        <taxon>Neosynechococcus</taxon>
    </lineage>
</organism>
<evidence type="ECO:0000313" key="10">
    <source>
        <dbReference type="Proteomes" id="UP000030170"/>
    </source>
</evidence>
<gene>
    <name evidence="7" type="primary">recO</name>
    <name evidence="9" type="ORF">DO97_06625</name>
</gene>
<evidence type="ECO:0000256" key="5">
    <source>
        <dbReference type="ARBA" id="ARBA00023204"/>
    </source>
</evidence>
<dbReference type="InterPro" id="IPR012340">
    <property type="entry name" value="NA-bd_OB-fold"/>
</dbReference>
<dbReference type="EMBL" id="JJML01000020">
    <property type="protein sequence ID" value="KGF72690.1"/>
    <property type="molecule type" value="Genomic_DNA"/>
</dbReference>
<accession>A0A098TK32</accession>
<dbReference type="RefSeq" id="WP_036533123.1">
    <property type="nucleotide sequence ID" value="NZ_JJML01000020.1"/>
</dbReference>
<dbReference type="GO" id="GO:0043590">
    <property type="term" value="C:bacterial nucleoid"/>
    <property type="evidence" value="ECO:0007669"/>
    <property type="project" value="TreeGrafter"/>
</dbReference>
<keyword evidence="3 7" id="KW-0227">DNA damage</keyword>
<keyword evidence="10" id="KW-1185">Reference proteome</keyword>
<dbReference type="GO" id="GO:0006310">
    <property type="term" value="P:DNA recombination"/>
    <property type="evidence" value="ECO:0007669"/>
    <property type="project" value="UniProtKB-UniRule"/>
</dbReference>
<dbReference type="HAMAP" id="MF_00201">
    <property type="entry name" value="RecO"/>
    <property type="match status" value="1"/>
</dbReference>
<dbReference type="Pfam" id="PF11967">
    <property type="entry name" value="RecO_N"/>
    <property type="match status" value="1"/>
</dbReference>
<dbReference type="NCBIfam" id="TIGR00613">
    <property type="entry name" value="reco"/>
    <property type="match status" value="1"/>
</dbReference>
<comment type="caution">
    <text evidence="9">The sequence shown here is derived from an EMBL/GenBank/DDBJ whole genome shotgun (WGS) entry which is preliminary data.</text>
</comment>
<comment type="function">
    <text evidence="7">Involved in DNA repair and RecF pathway recombination.</text>
</comment>
<evidence type="ECO:0000313" key="9">
    <source>
        <dbReference type="EMBL" id="KGF72690.1"/>
    </source>
</evidence>
<sequence length="283" mass="30912">MSPTYKAIGINLKSMPLGESDRLVTVLTREFGLVRAVAPGARKHRSKLGGRTSLFVVNDLLISKGRTLDRISQAETLASYPGLSQDLGKLTAGQYLAELALFQALSDQPQEELFYLLNEHLRRLEQCATAVVLAQLTHGVFQLLRLAGIAPQVQACCLTQAPLTPNFTEPEWCIGFSAVIGGTVSLTALARWAQEAKVTISQQRPTPVQTRLNALELSLLQQLPQIELPPGLGEQEVDPSQLQASWGAVENLLRQYAQYHFDRPIRSAAIVDSCLTLALSSTL</sequence>
<feature type="domain" description="DNA replication/recombination mediator RecO N-terminal" evidence="8">
    <location>
        <begin position="1"/>
        <end position="80"/>
    </location>
</feature>
<keyword evidence="4 7" id="KW-0233">DNA recombination</keyword>
<dbReference type="PANTHER" id="PTHR33991">
    <property type="entry name" value="DNA REPAIR PROTEIN RECO"/>
    <property type="match status" value="1"/>
</dbReference>
<dbReference type="InterPro" id="IPR042242">
    <property type="entry name" value="RecO_C"/>
</dbReference>
<name>A0A098TK32_9CYAN</name>
<evidence type="ECO:0000256" key="1">
    <source>
        <dbReference type="ARBA" id="ARBA00007452"/>
    </source>
</evidence>
<evidence type="ECO:0000256" key="2">
    <source>
        <dbReference type="ARBA" id="ARBA00021310"/>
    </source>
</evidence>
<dbReference type="InterPro" id="IPR003717">
    <property type="entry name" value="RecO"/>
</dbReference>
<dbReference type="InterPro" id="IPR037278">
    <property type="entry name" value="ARFGAP/RecO"/>
</dbReference>
<dbReference type="SUPFAM" id="SSF57863">
    <property type="entry name" value="ArfGap/RecO-like zinc finger"/>
    <property type="match status" value="1"/>
</dbReference>
<keyword evidence="5 7" id="KW-0234">DNA repair</keyword>
<dbReference type="AlphaFoldDB" id="A0A098TK32"/>
<evidence type="ECO:0000259" key="8">
    <source>
        <dbReference type="Pfam" id="PF11967"/>
    </source>
</evidence>
<dbReference type="GO" id="GO:0006302">
    <property type="term" value="P:double-strand break repair"/>
    <property type="evidence" value="ECO:0007669"/>
    <property type="project" value="TreeGrafter"/>
</dbReference>
<reference evidence="9 10" key="1">
    <citation type="journal article" date="2014" name="Mol. Ecol.">
        <title>Evolution of Synechococcus.</title>
        <authorList>
            <person name="Dvorak P."/>
            <person name="Casamatta D."/>
            <person name="Hasler P."/>
            <person name="Poulickova A."/>
            <person name="Ondrej V."/>
            <person name="Sanges R."/>
        </authorList>
    </citation>
    <scope>NUCLEOTIDE SEQUENCE [LARGE SCALE GENOMIC DNA]</scope>
    <source>
        <strain evidence="9 10">CAUP A 1101</strain>
    </source>
</reference>
<dbReference type="SUPFAM" id="SSF50249">
    <property type="entry name" value="Nucleic acid-binding proteins"/>
    <property type="match status" value="1"/>
</dbReference>
<evidence type="ECO:0000256" key="3">
    <source>
        <dbReference type="ARBA" id="ARBA00022763"/>
    </source>
</evidence>
<dbReference type="Gene3D" id="2.40.50.140">
    <property type="entry name" value="Nucleic acid-binding proteins"/>
    <property type="match status" value="1"/>
</dbReference>
<dbReference type="Pfam" id="PF02565">
    <property type="entry name" value="RecO_C"/>
    <property type="match status" value="1"/>
</dbReference>